<gene>
    <name evidence="2" type="ORF">SAMN04489832_6651</name>
</gene>
<evidence type="ECO:0000256" key="1">
    <source>
        <dbReference type="SAM" id="Phobius"/>
    </source>
</evidence>
<feature type="transmembrane region" description="Helical" evidence="1">
    <location>
        <begin position="6"/>
        <end position="22"/>
    </location>
</feature>
<sequence>MGLITTSLCLAIPALLVLWLWGRPLYTGRWKTPGWFLGTAALWVAATAITWFRGAFSGAFMNAEESCHSAGATYDGAYRSAHWQEPSRWFPLHNKCNATFDLVPAWVNPALVLLPLLATMCVGVAVWLAVVRRRTGLVRA</sequence>
<dbReference type="OrthoDB" id="3385752at2"/>
<protein>
    <submittedName>
        <fullName evidence="2">Uncharacterized protein</fullName>
    </submittedName>
</protein>
<dbReference type="AlphaFoldDB" id="A0A1N6B448"/>
<feature type="transmembrane region" description="Helical" evidence="1">
    <location>
        <begin position="110"/>
        <end position="131"/>
    </location>
</feature>
<organism evidence="2 3">
    <name type="scientific">Micromonospora cremea</name>
    <dbReference type="NCBI Taxonomy" id="709881"/>
    <lineage>
        <taxon>Bacteria</taxon>
        <taxon>Bacillati</taxon>
        <taxon>Actinomycetota</taxon>
        <taxon>Actinomycetes</taxon>
        <taxon>Micromonosporales</taxon>
        <taxon>Micromonosporaceae</taxon>
        <taxon>Micromonospora</taxon>
    </lineage>
</organism>
<keyword evidence="1" id="KW-0472">Membrane</keyword>
<reference evidence="3" key="1">
    <citation type="submission" date="2016-12" db="EMBL/GenBank/DDBJ databases">
        <authorList>
            <person name="Varghese N."/>
            <person name="Submissions S."/>
        </authorList>
    </citation>
    <scope>NUCLEOTIDE SEQUENCE [LARGE SCALE GENOMIC DNA]</scope>
    <source>
        <strain evidence="3">DSM 45599</strain>
    </source>
</reference>
<keyword evidence="3" id="KW-1185">Reference proteome</keyword>
<feature type="transmembrane region" description="Helical" evidence="1">
    <location>
        <begin position="34"/>
        <end position="52"/>
    </location>
</feature>
<keyword evidence="1" id="KW-0812">Transmembrane</keyword>
<keyword evidence="1" id="KW-1133">Transmembrane helix</keyword>
<dbReference type="Proteomes" id="UP000185124">
    <property type="component" value="Unassembled WGS sequence"/>
</dbReference>
<proteinExistence type="predicted"/>
<evidence type="ECO:0000313" key="3">
    <source>
        <dbReference type="Proteomes" id="UP000185124"/>
    </source>
</evidence>
<dbReference type="EMBL" id="FSQT01000002">
    <property type="protein sequence ID" value="SIN41036.1"/>
    <property type="molecule type" value="Genomic_DNA"/>
</dbReference>
<name>A0A1N6B448_9ACTN</name>
<accession>A0A1N6B448</accession>
<dbReference type="RefSeq" id="WP_074318232.1">
    <property type="nucleotide sequence ID" value="NZ_FSQT01000002.1"/>
</dbReference>
<evidence type="ECO:0000313" key="2">
    <source>
        <dbReference type="EMBL" id="SIN41036.1"/>
    </source>
</evidence>